<dbReference type="Proteomes" id="UP000031623">
    <property type="component" value="Chromosome"/>
</dbReference>
<dbReference type="OrthoDB" id="5625698at2"/>
<evidence type="ECO:0008006" key="4">
    <source>
        <dbReference type="Google" id="ProtNLM"/>
    </source>
</evidence>
<protein>
    <recommendedName>
        <fullName evidence="4">Secreted protein</fullName>
    </recommendedName>
</protein>
<sequence length="121" mass="13683">MKKSIYILCGIVLVSGNLNAHPLFSNTVSDLGYNTKTSSVLNREDNSKYDHYLARCTNIKFQNKDSSFGKTYYNYVVKCSNGRQASITAWDDRKKWCVGKSTKKEDCADNQMKAATMACNR</sequence>
<evidence type="ECO:0000313" key="2">
    <source>
        <dbReference type="EMBL" id="BAP55050.1"/>
    </source>
</evidence>
<organism evidence="2 3">
    <name type="scientific">Thioploca ingrica</name>
    <dbReference type="NCBI Taxonomy" id="40754"/>
    <lineage>
        <taxon>Bacteria</taxon>
        <taxon>Pseudomonadati</taxon>
        <taxon>Pseudomonadota</taxon>
        <taxon>Gammaproteobacteria</taxon>
        <taxon>Thiotrichales</taxon>
        <taxon>Thiotrichaceae</taxon>
        <taxon>Thioploca</taxon>
    </lineage>
</organism>
<evidence type="ECO:0000256" key="1">
    <source>
        <dbReference type="SAM" id="SignalP"/>
    </source>
</evidence>
<gene>
    <name evidence="2" type="ORF">THII_0753</name>
</gene>
<dbReference type="Pfam" id="PF12386">
    <property type="entry name" value="Peptidase_C71"/>
    <property type="match status" value="1"/>
</dbReference>
<proteinExistence type="predicted"/>
<dbReference type="AlphaFoldDB" id="A0A090AJG3"/>
<feature type="chain" id="PRO_5001852856" description="Secreted protein" evidence="1">
    <location>
        <begin position="21"/>
        <end position="121"/>
    </location>
</feature>
<dbReference type="HOGENOM" id="CLU_2036984_0_0_6"/>
<accession>A0A090AJG3</accession>
<dbReference type="KEGG" id="tig:THII_0753"/>
<evidence type="ECO:0000313" key="3">
    <source>
        <dbReference type="Proteomes" id="UP000031623"/>
    </source>
</evidence>
<reference evidence="2 3" key="1">
    <citation type="journal article" date="2014" name="ISME J.">
        <title>Ecophysiology of Thioploca ingrica as revealed by the complete genome sequence supplemented with proteomic evidence.</title>
        <authorList>
            <person name="Kojima H."/>
            <person name="Ogura Y."/>
            <person name="Yamamoto N."/>
            <person name="Togashi T."/>
            <person name="Mori H."/>
            <person name="Watanabe T."/>
            <person name="Nemoto F."/>
            <person name="Kurokawa K."/>
            <person name="Hayashi T."/>
            <person name="Fukui M."/>
        </authorList>
    </citation>
    <scope>NUCLEOTIDE SEQUENCE [LARGE SCALE GENOMIC DNA]</scope>
</reference>
<keyword evidence="1" id="KW-0732">Signal</keyword>
<dbReference type="EMBL" id="AP014633">
    <property type="protein sequence ID" value="BAP55050.1"/>
    <property type="molecule type" value="Genomic_DNA"/>
</dbReference>
<dbReference type="InterPro" id="IPR022119">
    <property type="entry name" value="Peptidase_C71"/>
</dbReference>
<feature type="signal peptide" evidence="1">
    <location>
        <begin position="1"/>
        <end position="20"/>
    </location>
</feature>
<keyword evidence="3" id="KW-1185">Reference proteome</keyword>
<name>A0A090AJG3_9GAMM</name>